<evidence type="ECO:0000313" key="2">
    <source>
        <dbReference type="Proteomes" id="UP001501563"/>
    </source>
</evidence>
<dbReference type="Proteomes" id="UP001501563">
    <property type="component" value="Unassembled WGS sequence"/>
</dbReference>
<gene>
    <name evidence="1" type="ORF">GCM10022207_11620</name>
</gene>
<reference evidence="2" key="1">
    <citation type="journal article" date="2019" name="Int. J. Syst. Evol. Microbiol.">
        <title>The Global Catalogue of Microorganisms (GCM) 10K type strain sequencing project: providing services to taxonomists for standard genome sequencing and annotation.</title>
        <authorList>
            <consortium name="The Broad Institute Genomics Platform"/>
            <consortium name="The Broad Institute Genome Sequencing Center for Infectious Disease"/>
            <person name="Wu L."/>
            <person name="Ma J."/>
        </authorList>
    </citation>
    <scope>NUCLEOTIDE SEQUENCE [LARGE SCALE GENOMIC DNA]</scope>
    <source>
        <strain evidence="2">JCM 16578</strain>
    </source>
</reference>
<accession>A0ABP7JQJ1</accession>
<organism evidence="1 2">
    <name type="scientific">Streptomyces lannensis</name>
    <dbReference type="NCBI Taxonomy" id="766498"/>
    <lineage>
        <taxon>Bacteria</taxon>
        <taxon>Bacillati</taxon>
        <taxon>Actinomycetota</taxon>
        <taxon>Actinomycetes</taxon>
        <taxon>Kitasatosporales</taxon>
        <taxon>Streptomycetaceae</taxon>
        <taxon>Streptomyces</taxon>
    </lineage>
</organism>
<proteinExistence type="predicted"/>
<comment type="caution">
    <text evidence="1">The sequence shown here is derived from an EMBL/GenBank/DDBJ whole genome shotgun (WGS) entry which is preliminary data.</text>
</comment>
<protein>
    <submittedName>
        <fullName evidence="1">DUF5919 domain-containing protein</fullName>
    </submittedName>
</protein>
<keyword evidence="2" id="KW-1185">Reference proteome</keyword>
<name>A0ABP7JQJ1_9ACTN</name>
<dbReference type="EMBL" id="BAAAZA010000003">
    <property type="protein sequence ID" value="GAA3851045.1"/>
    <property type="molecule type" value="Genomic_DNA"/>
</dbReference>
<dbReference type="RefSeq" id="WP_345546657.1">
    <property type="nucleotide sequence ID" value="NZ_BAAAZA010000003.1"/>
</dbReference>
<sequence length="241" mass="27101">MTIQALAEEIDVNPKTVERWITKGKVPYRRHQYATATALKVDVTTLWDDDRAIESAADLTKAEIVTVYPHRHTVPPGLWREIYGRARQNVDVLVYSGLFLSEDPVFHDLARAKVEAGAQVRILLGDPDCEAVQQRGIDEGHRIMDGKIRNALLHYRPLIGSHPEIGLRLHDSTLYNSIYRSDDEMLVNPHVYGIGAYMAPVMHLRRLPGGGLFDTYLNSIEHTWENARSIAPEDIASITGA</sequence>
<evidence type="ECO:0000313" key="1">
    <source>
        <dbReference type="EMBL" id="GAA3851045.1"/>
    </source>
</evidence>